<protein>
    <submittedName>
        <fullName evidence="1">Uncharacterized protein</fullName>
    </submittedName>
</protein>
<evidence type="ECO:0000313" key="1">
    <source>
        <dbReference type="EMBL" id="MFB9905563.1"/>
    </source>
</evidence>
<dbReference type="EMBL" id="JBHLZU010000014">
    <property type="protein sequence ID" value="MFB9905563.1"/>
    <property type="molecule type" value="Genomic_DNA"/>
</dbReference>
<name>A0ABV5ZZE7_9PSEU</name>
<reference evidence="1 2" key="1">
    <citation type="submission" date="2024-09" db="EMBL/GenBank/DDBJ databases">
        <authorList>
            <person name="Sun Q."/>
            <person name="Mori K."/>
        </authorList>
    </citation>
    <scope>NUCLEOTIDE SEQUENCE [LARGE SCALE GENOMIC DNA]</scope>
    <source>
        <strain evidence="1 2">TBRC 7907</strain>
    </source>
</reference>
<dbReference type="Proteomes" id="UP001589693">
    <property type="component" value="Unassembled WGS sequence"/>
</dbReference>
<proteinExistence type="predicted"/>
<sequence length="88" mass="9474">MPRRPGRSAAGTSYFAPLKHDPLLPTMLRNLMRPPFTPALARELVIGLSLPILARGHSDLVAELALPLAVVSTKGDFTPDTEEPTSNT</sequence>
<accession>A0ABV5ZZE7</accession>
<organism evidence="1 2">
    <name type="scientific">Allokutzneria oryzae</name>
    <dbReference type="NCBI Taxonomy" id="1378989"/>
    <lineage>
        <taxon>Bacteria</taxon>
        <taxon>Bacillati</taxon>
        <taxon>Actinomycetota</taxon>
        <taxon>Actinomycetes</taxon>
        <taxon>Pseudonocardiales</taxon>
        <taxon>Pseudonocardiaceae</taxon>
        <taxon>Allokutzneria</taxon>
    </lineage>
</organism>
<gene>
    <name evidence="1" type="ORF">ACFFQA_16645</name>
</gene>
<evidence type="ECO:0000313" key="2">
    <source>
        <dbReference type="Proteomes" id="UP001589693"/>
    </source>
</evidence>
<dbReference type="RefSeq" id="WP_377852867.1">
    <property type="nucleotide sequence ID" value="NZ_JBHLZU010000014.1"/>
</dbReference>
<comment type="caution">
    <text evidence="1">The sequence shown here is derived from an EMBL/GenBank/DDBJ whole genome shotgun (WGS) entry which is preliminary data.</text>
</comment>
<keyword evidence="2" id="KW-1185">Reference proteome</keyword>